<protein>
    <recommendedName>
        <fullName evidence="4">RHS repeat-associated core domain-containing protein</fullName>
    </recommendedName>
</protein>
<comment type="caution">
    <text evidence="2">The sequence shown here is derived from an EMBL/GenBank/DDBJ whole genome shotgun (WGS) entry which is preliminary data.</text>
</comment>
<feature type="compositionally biased region" description="Basic and acidic residues" evidence="1">
    <location>
        <begin position="97"/>
        <end position="121"/>
    </location>
</feature>
<sequence length="180" mass="19626">MNEPASSPRQSAPAKAGSLLAAARHLATKTLSLLLVITLLATSLATTSAQARFISPDDWDPTLPGVGTNRYAYAQNDPVNKSDPNGHMIGDLFSDQADRDKTHSDNAEHVEAEAKKAREEGDPYNLASQWEERAKESGSRIGKSTFELMVMDGLKVLESVGWTIHLRFALGLPRLHLLFC</sequence>
<keyword evidence="3" id="KW-1185">Reference proteome</keyword>
<accession>A0A8J6PSA2</accession>
<reference evidence="2" key="1">
    <citation type="submission" date="2020-09" db="EMBL/GenBank/DDBJ databases">
        <title>Genome seq and assembly of Tianweitania sp.</title>
        <authorList>
            <person name="Chhetri G."/>
        </authorList>
    </citation>
    <scope>NUCLEOTIDE SEQUENCE</scope>
    <source>
        <strain evidence="2">Rool2</strain>
    </source>
</reference>
<dbReference type="AlphaFoldDB" id="A0A8J6PSA2"/>
<evidence type="ECO:0000313" key="3">
    <source>
        <dbReference type="Proteomes" id="UP000643405"/>
    </source>
</evidence>
<dbReference type="InterPro" id="IPR022385">
    <property type="entry name" value="Rhs_assc_core"/>
</dbReference>
<name>A0A8J6PSA2_9HYPH</name>
<evidence type="ECO:0000313" key="2">
    <source>
        <dbReference type="EMBL" id="MBD0413041.1"/>
    </source>
</evidence>
<feature type="region of interest" description="Disordered" evidence="1">
    <location>
        <begin position="97"/>
        <end position="123"/>
    </location>
</feature>
<organism evidence="2 3">
    <name type="scientific">Oryzicola mucosus</name>
    <dbReference type="NCBI Taxonomy" id="2767425"/>
    <lineage>
        <taxon>Bacteria</taxon>
        <taxon>Pseudomonadati</taxon>
        <taxon>Pseudomonadota</taxon>
        <taxon>Alphaproteobacteria</taxon>
        <taxon>Hyphomicrobiales</taxon>
        <taxon>Phyllobacteriaceae</taxon>
        <taxon>Oryzicola</taxon>
    </lineage>
</organism>
<dbReference type="Proteomes" id="UP000643405">
    <property type="component" value="Unassembled WGS sequence"/>
</dbReference>
<dbReference type="Gene3D" id="2.180.10.10">
    <property type="entry name" value="RHS repeat-associated core"/>
    <property type="match status" value="1"/>
</dbReference>
<gene>
    <name evidence="2" type="ORF">ICI42_00010</name>
</gene>
<evidence type="ECO:0008006" key="4">
    <source>
        <dbReference type="Google" id="ProtNLM"/>
    </source>
</evidence>
<dbReference type="NCBIfam" id="TIGR03696">
    <property type="entry name" value="Rhs_assc_core"/>
    <property type="match status" value="1"/>
</dbReference>
<dbReference type="RefSeq" id="WP_188162501.1">
    <property type="nucleotide sequence ID" value="NZ_JACVVX010000001.1"/>
</dbReference>
<proteinExistence type="predicted"/>
<dbReference type="EMBL" id="JACVVX010000001">
    <property type="protein sequence ID" value="MBD0413041.1"/>
    <property type="molecule type" value="Genomic_DNA"/>
</dbReference>
<evidence type="ECO:0000256" key="1">
    <source>
        <dbReference type="SAM" id="MobiDB-lite"/>
    </source>
</evidence>